<gene>
    <name evidence="2" type="ORF">E0493_14710</name>
</gene>
<proteinExistence type="predicted"/>
<protein>
    <submittedName>
        <fullName evidence="2">DUF1127 domain-containing protein</fullName>
    </submittedName>
</protein>
<feature type="domain" description="YjiS-like" evidence="1">
    <location>
        <begin position="37"/>
        <end position="62"/>
    </location>
</feature>
<dbReference type="InterPro" id="IPR009506">
    <property type="entry name" value="YjiS-like"/>
</dbReference>
<dbReference type="EMBL" id="SNVJ01000012">
    <property type="protein sequence ID" value="MXP64601.1"/>
    <property type="molecule type" value="Genomic_DNA"/>
</dbReference>
<sequence>MSALLGSPSPARPARLAHQPALFPEGWTAVLHHALRVLETRRELASLDERLLRDIGMTRAEAALEARRAPWDTQRQRG</sequence>
<keyword evidence="3" id="KW-1185">Reference proteome</keyword>
<dbReference type="Proteomes" id="UP000460715">
    <property type="component" value="Unassembled WGS sequence"/>
</dbReference>
<dbReference type="RefSeq" id="WP_160937898.1">
    <property type="nucleotide sequence ID" value="NZ_SNVJ01000012.1"/>
</dbReference>
<evidence type="ECO:0000313" key="3">
    <source>
        <dbReference type="Proteomes" id="UP000460715"/>
    </source>
</evidence>
<dbReference type="AlphaFoldDB" id="A0A845BBR7"/>
<evidence type="ECO:0000313" key="2">
    <source>
        <dbReference type="EMBL" id="MXP64601.1"/>
    </source>
</evidence>
<accession>A0A845BBR7</accession>
<dbReference type="Pfam" id="PF06568">
    <property type="entry name" value="YjiS-like"/>
    <property type="match status" value="1"/>
</dbReference>
<organism evidence="2 3">
    <name type="scientific">Teichococcus coralli</name>
    <dbReference type="NCBI Taxonomy" id="2545983"/>
    <lineage>
        <taxon>Bacteria</taxon>
        <taxon>Pseudomonadati</taxon>
        <taxon>Pseudomonadota</taxon>
        <taxon>Alphaproteobacteria</taxon>
        <taxon>Acetobacterales</taxon>
        <taxon>Roseomonadaceae</taxon>
        <taxon>Roseomonas</taxon>
    </lineage>
</organism>
<evidence type="ECO:0000259" key="1">
    <source>
        <dbReference type="Pfam" id="PF06568"/>
    </source>
</evidence>
<name>A0A845BBR7_9PROT</name>
<dbReference type="OrthoDB" id="7376415at2"/>
<reference evidence="2 3" key="1">
    <citation type="submission" date="2019-03" db="EMBL/GenBank/DDBJ databases">
        <title>Roseomonas sp. a novel Roseomonas species isolated from Sea whip Gorgonian.</title>
        <authorList>
            <person name="Li F."/>
            <person name="Pan X."/>
            <person name="Huang S."/>
            <person name="Li Z."/>
            <person name="Meng B."/>
        </authorList>
    </citation>
    <scope>NUCLEOTIDE SEQUENCE [LARGE SCALE GENOMIC DNA]</scope>
    <source>
        <strain evidence="2 3">M0104</strain>
    </source>
</reference>
<comment type="caution">
    <text evidence="2">The sequence shown here is derived from an EMBL/GenBank/DDBJ whole genome shotgun (WGS) entry which is preliminary data.</text>
</comment>